<dbReference type="InterPro" id="IPR035965">
    <property type="entry name" value="PAS-like_dom_sf"/>
</dbReference>
<protein>
    <recommendedName>
        <fullName evidence="2">histidine kinase</fullName>
        <ecNumber evidence="2">2.7.13.3</ecNumber>
    </recommendedName>
</protein>
<dbReference type="EMBL" id="BMHV01000011">
    <property type="protein sequence ID" value="GGF64569.1"/>
    <property type="molecule type" value="Genomic_DNA"/>
</dbReference>
<dbReference type="SUPFAM" id="SSF55874">
    <property type="entry name" value="ATPase domain of HSP90 chaperone/DNA topoisomerase II/histidine kinase"/>
    <property type="match status" value="1"/>
</dbReference>
<sequence>MPKANISFDGEVILNSVASCVFVINSKGILQFVNTAGEQLLQASAPYLKGHDLEEFIPNDSPILSLIHQARIDQATVSENSITLESPRLGKHLVNAHASPLVEDPSLIILTLTKRSLADQIARQLKHRSAARTITAMSAMLAHEIKNPLSGIRGAAQLLESTASEEDKALTKLITDETDRICALVDRMETFTDGRPIKRDGVNIHQVLEHVRQLAQNGFGSHVRFSENYDPSLPLVFGNKDNLIQIVLNLVKNACEATTGENAEITLTTAYQHGVRLAVPGSNTRVHLPLMVSIQDNGPGIPEDLRPHLFEPFVTTKQKGSGLGLALVAKMVGDHGGLIECESEPKKTIFRIMLPMYSEKQNGPL</sequence>
<dbReference type="InterPro" id="IPR000014">
    <property type="entry name" value="PAS"/>
</dbReference>
<dbReference type="GO" id="GO:0000155">
    <property type="term" value="F:phosphorelay sensor kinase activity"/>
    <property type="evidence" value="ECO:0007669"/>
    <property type="project" value="InterPro"/>
</dbReference>
<keyword evidence="8" id="KW-0902">Two-component regulatory system</keyword>
<dbReference type="Gene3D" id="1.10.287.130">
    <property type="match status" value="1"/>
</dbReference>
<dbReference type="SMART" id="SM00387">
    <property type="entry name" value="HATPase_c"/>
    <property type="match status" value="1"/>
</dbReference>
<dbReference type="EC" id="2.7.13.3" evidence="2"/>
<dbReference type="Pfam" id="PF00989">
    <property type="entry name" value="PAS"/>
    <property type="match status" value="1"/>
</dbReference>
<dbReference type="Gene3D" id="3.30.450.20">
    <property type="entry name" value="PAS domain"/>
    <property type="match status" value="1"/>
</dbReference>
<accession>A0A917BZ54</accession>
<dbReference type="PRINTS" id="PR00344">
    <property type="entry name" value="BCTRLSENSOR"/>
</dbReference>
<evidence type="ECO:0000313" key="11">
    <source>
        <dbReference type="Proteomes" id="UP000632498"/>
    </source>
</evidence>
<dbReference type="InterPro" id="IPR036890">
    <property type="entry name" value="HATPase_C_sf"/>
</dbReference>
<keyword evidence="3" id="KW-0597">Phosphoprotein</keyword>
<evidence type="ECO:0000256" key="5">
    <source>
        <dbReference type="ARBA" id="ARBA00022741"/>
    </source>
</evidence>
<dbReference type="RefSeq" id="WP_188664089.1">
    <property type="nucleotide sequence ID" value="NZ_BMHV01000011.1"/>
</dbReference>
<keyword evidence="11" id="KW-1185">Reference proteome</keyword>
<evidence type="ECO:0000256" key="1">
    <source>
        <dbReference type="ARBA" id="ARBA00000085"/>
    </source>
</evidence>
<evidence type="ECO:0000256" key="4">
    <source>
        <dbReference type="ARBA" id="ARBA00022679"/>
    </source>
</evidence>
<comment type="caution">
    <text evidence="10">The sequence shown here is derived from an EMBL/GenBank/DDBJ whole genome shotgun (WGS) entry which is preliminary data.</text>
</comment>
<evidence type="ECO:0000256" key="6">
    <source>
        <dbReference type="ARBA" id="ARBA00022777"/>
    </source>
</evidence>
<dbReference type="SUPFAM" id="SSF47384">
    <property type="entry name" value="Homodimeric domain of signal transducing histidine kinase"/>
    <property type="match status" value="1"/>
</dbReference>
<keyword evidence="5" id="KW-0547">Nucleotide-binding</keyword>
<dbReference type="AlphaFoldDB" id="A0A917BZ54"/>
<proteinExistence type="predicted"/>
<keyword evidence="6 10" id="KW-0418">Kinase</keyword>
<keyword evidence="7" id="KW-0067">ATP-binding</keyword>
<name>A0A917BZ54_9PROT</name>
<dbReference type="GO" id="GO:0006355">
    <property type="term" value="P:regulation of DNA-templated transcription"/>
    <property type="evidence" value="ECO:0007669"/>
    <property type="project" value="InterPro"/>
</dbReference>
<evidence type="ECO:0000256" key="8">
    <source>
        <dbReference type="ARBA" id="ARBA00023012"/>
    </source>
</evidence>
<dbReference type="PROSITE" id="PS50109">
    <property type="entry name" value="HIS_KIN"/>
    <property type="match status" value="1"/>
</dbReference>
<comment type="catalytic activity">
    <reaction evidence="1">
        <text>ATP + protein L-histidine = ADP + protein N-phospho-L-histidine.</text>
        <dbReference type="EC" id="2.7.13.3"/>
    </reaction>
</comment>
<dbReference type="PANTHER" id="PTHR43065:SF10">
    <property type="entry name" value="PEROXIDE STRESS-ACTIVATED HISTIDINE KINASE MAK3"/>
    <property type="match status" value="1"/>
</dbReference>
<evidence type="ECO:0000256" key="2">
    <source>
        <dbReference type="ARBA" id="ARBA00012438"/>
    </source>
</evidence>
<reference evidence="10" key="2">
    <citation type="submission" date="2020-09" db="EMBL/GenBank/DDBJ databases">
        <authorList>
            <person name="Sun Q."/>
            <person name="Zhou Y."/>
        </authorList>
    </citation>
    <scope>NUCLEOTIDE SEQUENCE</scope>
    <source>
        <strain evidence="10">CGMCC 1.15254</strain>
    </source>
</reference>
<evidence type="ECO:0000259" key="9">
    <source>
        <dbReference type="PROSITE" id="PS50109"/>
    </source>
</evidence>
<dbReference type="Proteomes" id="UP000632498">
    <property type="component" value="Unassembled WGS sequence"/>
</dbReference>
<dbReference type="Pfam" id="PF00512">
    <property type="entry name" value="HisKA"/>
    <property type="match status" value="1"/>
</dbReference>
<keyword evidence="4" id="KW-0808">Transferase</keyword>
<dbReference type="SMART" id="SM00388">
    <property type="entry name" value="HisKA"/>
    <property type="match status" value="1"/>
</dbReference>
<reference evidence="10" key="1">
    <citation type="journal article" date="2014" name="Int. J. Syst. Evol. Microbiol.">
        <title>Complete genome sequence of Corynebacterium casei LMG S-19264T (=DSM 44701T), isolated from a smear-ripened cheese.</title>
        <authorList>
            <consortium name="US DOE Joint Genome Institute (JGI-PGF)"/>
            <person name="Walter F."/>
            <person name="Albersmeier A."/>
            <person name="Kalinowski J."/>
            <person name="Ruckert C."/>
        </authorList>
    </citation>
    <scope>NUCLEOTIDE SEQUENCE</scope>
    <source>
        <strain evidence="10">CGMCC 1.15254</strain>
    </source>
</reference>
<feature type="domain" description="Histidine kinase" evidence="9">
    <location>
        <begin position="140"/>
        <end position="358"/>
    </location>
</feature>
<evidence type="ECO:0000313" key="10">
    <source>
        <dbReference type="EMBL" id="GGF64569.1"/>
    </source>
</evidence>
<evidence type="ECO:0000256" key="3">
    <source>
        <dbReference type="ARBA" id="ARBA00022553"/>
    </source>
</evidence>
<organism evidence="10 11">
    <name type="scientific">Terasakiella brassicae</name>
    <dbReference type="NCBI Taxonomy" id="1634917"/>
    <lineage>
        <taxon>Bacteria</taxon>
        <taxon>Pseudomonadati</taxon>
        <taxon>Pseudomonadota</taxon>
        <taxon>Alphaproteobacteria</taxon>
        <taxon>Rhodospirillales</taxon>
        <taxon>Terasakiellaceae</taxon>
        <taxon>Terasakiella</taxon>
    </lineage>
</organism>
<dbReference type="Pfam" id="PF02518">
    <property type="entry name" value="HATPase_c"/>
    <property type="match status" value="1"/>
</dbReference>
<dbReference type="InterPro" id="IPR003661">
    <property type="entry name" value="HisK_dim/P_dom"/>
</dbReference>
<dbReference type="InterPro" id="IPR036097">
    <property type="entry name" value="HisK_dim/P_sf"/>
</dbReference>
<dbReference type="Gene3D" id="3.30.565.10">
    <property type="entry name" value="Histidine kinase-like ATPase, C-terminal domain"/>
    <property type="match status" value="1"/>
</dbReference>
<evidence type="ECO:0000256" key="7">
    <source>
        <dbReference type="ARBA" id="ARBA00022840"/>
    </source>
</evidence>
<dbReference type="SUPFAM" id="SSF55785">
    <property type="entry name" value="PYP-like sensor domain (PAS domain)"/>
    <property type="match status" value="1"/>
</dbReference>
<dbReference type="InterPro" id="IPR013767">
    <property type="entry name" value="PAS_fold"/>
</dbReference>
<dbReference type="CDD" id="cd00082">
    <property type="entry name" value="HisKA"/>
    <property type="match status" value="1"/>
</dbReference>
<dbReference type="PANTHER" id="PTHR43065">
    <property type="entry name" value="SENSOR HISTIDINE KINASE"/>
    <property type="match status" value="1"/>
</dbReference>
<dbReference type="CDD" id="cd00130">
    <property type="entry name" value="PAS"/>
    <property type="match status" value="1"/>
</dbReference>
<dbReference type="GO" id="GO:0005524">
    <property type="term" value="F:ATP binding"/>
    <property type="evidence" value="ECO:0007669"/>
    <property type="project" value="UniProtKB-KW"/>
</dbReference>
<dbReference type="InterPro" id="IPR004358">
    <property type="entry name" value="Sig_transdc_His_kin-like_C"/>
</dbReference>
<dbReference type="InterPro" id="IPR005467">
    <property type="entry name" value="His_kinase_dom"/>
</dbReference>
<dbReference type="InterPro" id="IPR003594">
    <property type="entry name" value="HATPase_dom"/>
</dbReference>
<gene>
    <name evidence="10" type="primary">ntrB</name>
    <name evidence="10" type="ORF">GCM10011332_18310</name>
</gene>